<feature type="transmembrane region" description="Helical" evidence="2">
    <location>
        <begin position="105"/>
        <end position="125"/>
    </location>
</feature>
<protein>
    <recommendedName>
        <fullName evidence="5">G-protein coupled receptors family 1 profile domain-containing protein</fullName>
    </recommendedName>
</protein>
<evidence type="ECO:0000256" key="1">
    <source>
        <dbReference type="SAM" id="MobiDB-lite"/>
    </source>
</evidence>
<dbReference type="STRING" id="90262.A0A1X2HZW2"/>
<comment type="caution">
    <text evidence="3">The sequence shown here is derived from an EMBL/GenBank/DDBJ whole genome shotgun (WGS) entry which is preliminary data.</text>
</comment>
<feature type="transmembrane region" description="Helical" evidence="2">
    <location>
        <begin position="308"/>
        <end position="332"/>
    </location>
</feature>
<evidence type="ECO:0000256" key="2">
    <source>
        <dbReference type="SAM" id="Phobius"/>
    </source>
</evidence>
<evidence type="ECO:0000313" key="4">
    <source>
        <dbReference type="Proteomes" id="UP000193560"/>
    </source>
</evidence>
<evidence type="ECO:0008006" key="5">
    <source>
        <dbReference type="Google" id="ProtNLM"/>
    </source>
</evidence>
<feature type="transmembrane region" description="Helical" evidence="2">
    <location>
        <begin position="192"/>
        <end position="214"/>
    </location>
</feature>
<evidence type="ECO:0000313" key="3">
    <source>
        <dbReference type="EMBL" id="ORZ05369.1"/>
    </source>
</evidence>
<keyword evidence="2" id="KW-0472">Membrane</keyword>
<organism evidence="3 4">
    <name type="scientific">Absidia repens</name>
    <dbReference type="NCBI Taxonomy" id="90262"/>
    <lineage>
        <taxon>Eukaryota</taxon>
        <taxon>Fungi</taxon>
        <taxon>Fungi incertae sedis</taxon>
        <taxon>Mucoromycota</taxon>
        <taxon>Mucoromycotina</taxon>
        <taxon>Mucoromycetes</taxon>
        <taxon>Mucorales</taxon>
        <taxon>Cunninghamellaceae</taxon>
        <taxon>Absidia</taxon>
    </lineage>
</organism>
<sequence length="388" mass="43793">MEKIKEADAAPTLPPTQFHYTVEQFMQLKLASEICTILSMIAIAIVGVIYIYMLFYHPREVNRVSLRCVIGANTISFVDHCMALKASHDKLETAFCHSFRILDGIFTVMSSCLLGMVGVHLFLVFVCHVHWPCRPDYILIPVAAFYSILANIVPFFNESLPAGFKRLIDADNSVCWYYNAFLDRTYNKTSWIYYYCFMFFIIVVAFFSSVAAMYKVYSDKTKNEQVMLQINSRGIGAPSPSTNDDASVPITTHNQLSSGHSKRHIHQRDSNPIRKIVARSLLYPLMPALTYSLGFALQMYLVNPNHTANYAFVMVSNVLARLAGVFTAMIFFADPAVQKIPYEIWSKCTKRTASTRPTTKPNATNHSDPPNVYISSSSIKPISFATQN</sequence>
<feature type="region of interest" description="Disordered" evidence="1">
    <location>
        <begin position="351"/>
        <end position="374"/>
    </location>
</feature>
<keyword evidence="4" id="KW-1185">Reference proteome</keyword>
<keyword evidence="2" id="KW-1133">Transmembrane helix</keyword>
<proteinExistence type="predicted"/>
<reference evidence="3 4" key="1">
    <citation type="submission" date="2016-07" db="EMBL/GenBank/DDBJ databases">
        <title>Pervasive Adenine N6-methylation of Active Genes in Fungi.</title>
        <authorList>
            <consortium name="DOE Joint Genome Institute"/>
            <person name="Mondo S.J."/>
            <person name="Dannebaum R.O."/>
            <person name="Kuo R.C."/>
            <person name="Labutti K."/>
            <person name="Haridas S."/>
            <person name="Kuo A."/>
            <person name="Salamov A."/>
            <person name="Ahrendt S.R."/>
            <person name="Lipzen A."/>
            <person name="Sullivan W."/>
            <person name="Andreopoulos W.B."/>
            <person name="Clum A."/>
            <person name="Lindquist E."/>
            <person name="Daum C."/>
            <person name="Ramamoorthy G.K."/>
            <person name="Gryganskyi A."/>
            <person name="Culley D."/>
            <person name="Magnuson J.K."/>
            <person name="James T.Y."/>
            <person name="O'Malley M.A."/>
            <person name="Stajich J.E."/>
            <person name="Spatafora J.W."/>
            <person name="Visel A."/>
            <person name="Grigoriev I.V."/>
        </authorList>
    </citation>
    <scope>NUCLEOTIDE SEQUENCE [LARGE SCALE GENOMIC DNA]</scope>
    <source>
        <strain evidence="3 4">NRRL 1336</strain>
    </source>
</reference>
<dbReference type="Proteomes" id="UP000193560">
    <property type="component" value="Unassembled WGS sequence"/>
</dbReference>
<dbReference type="EMBL" id="MCGE01000044">
    <property type="protein sequence ID" value="ORZ05369.1"/>
    <property type="molecule type" value="Genomic_DNA"/>
</dbReference>
<gene>
    <name evidence="3" type="ORF">BCR42DRAFT_474035</name>
</gene>
<feature type="transmembrane region" description="Helical" evidence="2">
    <location>
        <begin position="281"/>
        <end position="302"/>
    </location>
</feature>
<keyword evidence="2" id="KW-0812">Transmembrane</keyword>
<dbReference type="OrthoDB" id="2281723at2759"/>
<feature type="transmembrane region" description="Helical" evidence="2">
    <location>
        <begin position="34"/>
        <end position="55"/>
    </location>
</feature>
<accession>A0A1X2HZW2</accession>
<feature type="transmembrane region" description="Helical" evidence="2">
    <location>
        <begin position="137"/>
        <end position="156"/>
    </location>
</feature>
<name>A0A1X2HZW2_9FUNG</name>
<dbReference type="AlphaFoldDB" id="A0A1X2HZW2"/>